<dbReference type="InterPro" id="IPR039458">
    <property type="entry name" value="FimA-like"/>
</dbReference>
<dbReference type="Pfam" id="PF16970">
    <property type="entry name" value="FimA"/>
    <property type="match status" value="1"/>
</dbReference>
<feature type="signal peptide" evidence="5">
    <location>
        <begin position="1"/>
        <end position="21"/>
    </location>
</feature>
<feature type="chain" id="PRO_5046894144" evidence="5">
    <location>
        <begin position="22"/>
        <end position="198"/>
    </location>
</feature>
<name>A0ABR4QVT9_9BORD</name>
<comment type="caution">
    <text evidence="6">The sequence shown here is derived from an EMBL/GenBank/DDBJ whole genome shotgun (WGS) entry which is preliminary data.</text>
</comment>
<comment type="similarity">
    <text evidence="2">Belongs to the fimbrial protein family.</text>
</comment>
<organism evidence="6 7">
    <name type="scientific">Bordetella hinzii OH87 BAL007II</name>
    <dbReference type="NCBI Taxonomy" id="1331262"/>
    <lineage>
        <taxon>Bacteria</taxon>
        <taxon>Pseudomonadati</taxon>
        <taxon>Pseudomonadota</taxon>
        <taxon>Betaproteobacteria</taxon>
        <taxon>Burkholderiales</taxon>
        <taxon>Alcaligenaceae</taxon>
        <taxon>Bordetella</taxon>
    </lineage>
</organism>
<evidence type="ECO:0000256" key="3">
    <source>
        <dbReference type="ARBA" id="ARBA00022729"/>
    </source>
</evidence>
<reference evidence="6 7" key="1">
    <citation type="submission" date="2014-03" db="EMBL/GenBank/DDBJ databases">
        <title>Genome sequence of Bordetella hinzii.</title>
        <authorList>
            <person name="Register K."/>
            <person name="Harvill E."/>
            <person name="Goodfield L.L."/>
            <person name="Ivanov Y.V."/>
            <person name="Meyer J.A."/>
            <person name="Muse S.J."/>
            <person name="Jacobs N."/>
            <person name="Bendor L."/>
            <person name="Smallridge W.E."/>
            <person name="Brinkac L.M."/>
            <person name="Sanka R."/>
            <person name="Kim M."/>
            <person name="Losada L."/>
        </authorList>
    </citation>
    <scope>NUCLEOTIDE SEQUENCE [LARGE SCALE GENOMIC DNA]</scope>
    <source>
        <strain evidence="6 7">OH87 BAL007II</strain>
    </source>
</reference>
<dbReference type="EMBL" id="JHEM01000029">
    <property type="protein sequence ID" value="KCB21839.1"/>
    <property type="molecule type" value="Genomic_DNA"/>
</dbReference>
<evidence type="ECO:0000313" key="6">
    <source>
        <dbReference type="EMBL" id="KCB21839.1"/>
    </source>
</evidence>
<dbReference type="Proteomes" id="UP000025748">
    <property type="component" value="Unassembled WGS sequence"/>
</dbReference>
<comment type="subcellular location">
    <subcellularLocation>
        <location evidence="1">Fimbrium</location>
    </subcellularLocation>
</comment>
<keyword evidence="3 5" id="KW-0732">Signal</keyword>
<keyword evidence="7" id="KW-1185">Reference proteome</keyword>
<dbReference type="Gene3D" id="2.60.40.1090">
    <property type="entry name" value="Fimbrial-type adhesion domain"/>
    <property type="match status" value="1"/>
</dbReference>
<dbReference type="PANTHER" id="PTHR33420:SF3">
    <property type="entry name" value="FIMBRIAL SUBUNIT ELFA"/>
    <property type="match status" value="1"/>
</dbReference>
<dbReference type="InterPro" id="IPR036937">
    <property type="entry name" value="Adhesion_dom_fimbrial_sf"/>
</dbReference>
<dbReference type="PANTHER" id="PTHR33420">
    <property type="entry name" value="FIMBRIAL SUBUNIT ELFA-RELATED"/>
    <property type="match status" value="1"/>
</dbReference>
<evidence type="ECO:0000256" key="5">
    <source>
        <dbReference type="SAM" id="SignalP"/>
    </source>
</evidence>
<dbReference type="InterPro" id="IPR050263">
    <property type="entry name" value="Bact_Fimbrial_Adh_Pro"/>
</dbReference>
<proteinExistence type="inferred from homology"/>
<evidence type="ECO:0000256" key="4">
    <source>
        <dbReference type="ARBA" id="ARBA00023263"/>
    </source>
</evidence>
<dbReference type="SUPFAM" id="SSF49401">
    <property type="entry name" value="Bacterial adhesins"/>
    <property type="match status" value="1"/>
</dbReference>
<protein>
    <submittedName>
        <fullName evidence="6">Fimbrial protein</fullName>
    </submittedName>
</protein>
<sequence>MRIAAASLAVAGMIGMPPAHAADGTITINGEITDQTCKINNVDPPYNLIVNLPKISASAIKNVHDTAGATLFEIKLTDCPAALNNNKVKAYFEPGATTDYGTGNLIAYTTAAAKTVAEASIPDRTGATVFRNVQIQLANPNGSPIKMGADAASQATQDVAVTDRSATLRYLARYVRTSAEAVTAGKLETYVQYSIVYP</sequence>
<evidence type="ECO:0000313" key="7">
    <source>
        <dbReference type="Proteomes" id="UP000025748"/>
    </source>
</evidence>
<evidence type="ECO:0000256" key="1">
    <source>
        <dbReference type="ARBA" id="ARBA00004561"/>
    </source>
</evidence>
<accession>A0ABR4QVT9</accession>
<dbReference type="InterPro" id="IPR008966">
    <property type="entry name" value="Adhesion_dom_sf"/>
</dbReference>
<keyword evidence="4" id="KW-0281">Fimbrium</keyword>
<evidence type="ECO:0000256" key="2">
    <source>
        <dbReference type="ARBA" id="ARBA00006671"/>
    </source>
</evidence>
<gene>
    <name evidence="6" type="ORF">L544_0403</name>
</gene>